<evidence type="ECO:0000256" key="3">
    <source>
        <dbReference type="ARBA" id="ARBA00022989"/>
    </source>
</evidence>
<keyword evidence="4 5" id="KW-0472">Membrane</keyword>
<dbReference type="Pfam" id="PF00420">
    <property type="entry name" value="Oxidored_q2"/>
    <property type="match status" value="1"/>
</dbReference>
<dbReference type="Gene3D" id="1.10.287.3510">
    <property type="match status" value="1"/>
</dbReference>
<dbReference type="InterPro" id="IPR050601">
    <property type="entry name" value="CPA3_antiporter_subunitC"/>
</dbReference>
<comment type="subcellular location">
    <subcellularLocation>
        <location evidence="1">Membrane</location>
        <topology evidence="1">Multi-pass membrane protein</topology>
    </subcellularLocation>
</comment>
<evidence type="ECO:0000313" key="6">
    <source>
        <dbReference type="EMBL" id="SEK54512.1"/>
    </source>
</evidence>
<organism evidence="6 7">
    <name type="scientific">Haloferax larsenii</name>
    <dbReference type="NCBI Taxonomy" id="302484"/>
    <lineage>
        <taxon>Archaea</taxon>
        <taxon>Methanobacteriati</taxon>
        <taxon>Methanobacteriota</taxon>
        <taxon>Stenosarchaea group</taxon>
        <taxon>Halobacteria</taxon>
        <taxon>Halobacteriales</taxon>
        <taxon>Haloferacaceae</taxon>
        <taxon>Haloferax</taxon>
    </lineage>
</organism>
<dbReference type="AlphaFoldDB" id="A0A1H7HY38"/>
<feature type="transmembrane region" description="Helical" evidence="5">
    <location>
        <begin position="36"/>
        <end position="55"/>
    </location>
</feature>
<reference evidence="6 7" key="1">
    <citation type="submission" date="2016-10" db="EMBL/GenBank/DDBJ databases">
        <authorList>
            <person name="de Groot N.N."/>
        </authorList>
    </citation>
    <scope>NUCLEOTIDE SEQUENCE [LARGE SCALE GENOMIC DNA]</scope>
    <source>
        <strain evidence="6 7">CDM_5</strain>
    </source>
</reference>
<protein>
    <submittedName>
        <fullName evidence="6">Multisubunit sodium/proton antiporter, MrpC subunit</fullName>
    </submittedName>
</protein>
<dbReference type="EMBL" id="FOAD01000001">
    <property type="protein sequence ID" value="SEK54512.1"/>
    <property type="molecule type" value="Genomic_DNA"/>
</dbReference>
<name>A0A1H7HY38_HALLR</name>
<evidence type="ECO:0000256" key="5">
    <source>
        <dbReference type="SAM" id="Phobius"/>
    </source>
</evidence>
<keyword evidence="3 5" id="KW-1133">Transmembrane helix</keyword>
<dbReference type="OrthoDB" id="18006at2157"/>
<gene>
    <name evidence="6" type="ORF">SAMN04488691_101707</name>
</gene>
<dbReference type="Proteomes" id="UP000183894">
    <property type="component" value="Unassembled WGS sequence"/>
</dbReference>
<feature type="transmembrane region" description="Helical" evidence="5">
    <location>
        <begin position="6"/>
        <end position="24"/>
    </location>
</feature>
<evidence type="ECO:0000313" key="7">
    <source>
        <dbReference type="Proteomes" id="UP000183894"/>
    </source>
</evidence>
<dbReference type="GO" id="GO:0016020">
    <property type="term" value="C:membrane"/>
    <property type="evidence" value="ECO:0007669"/>
    <property type="project" value="UniProtKB-SubCell"/>
</dbReference>
<evidence type="ECO:0000256" key="4">
    <source>
        <dbReference type="ARBA" id="ARBA00023136"/>
    </source>
</evidence>
<dbReference type="NCBIfam" id="NF005621">
    <property type="entry name" value="PRK07375.1-6"/>
    <property type="match status" value="1"/>
</dbReference>
<dbReference type="PANTHER" id="PTHR34583">
    <property type="entry name" value="ANTIPORTER SUBUNIT MNHC2-RELATED"/>
    <property type="match status" value="1"/>
</dbReference>
<evidence type="ECO:0000256" key="2">
    <source>
        <dbReference type="ARBA" id="ARBA00022692"/>
    </source>
</evidence>
<dbReference type="NCBIfam" id="NF005624">
    <property type="entry name" value="PRK07375.2-3"/>
    <property type="match status" value="1"/>
</dbReference>
<dbReference type="RefSeq" id="WP_074792082.1">
    <property type="nucleotide sequence ID" value="NZ_FOAD01000001.1"/>
</dbReference>
<feature type="transmembrane region" description="Helical" evidence="5">
    <location>
        <begin position="75"/>
        <end position="98"/>
    </location>
</feature>
<proteinExistence type="predicted"/>
<accession>A0A1H7HY38</accession>
<evidence type="ECO:0000256" key="1">
    <source>
        <dbReference type="ARBA" id="ARBA00004141"/>
    </source>
</evidence>
<sequence length="119" mass="12700">MIDLLTTHYNYIASILLVGIGLYVVMGSSNLVRKVIGMNIFQVGIFLFFVTTGYVDGGVPPVVGHTEGPIVSPLPHVLILTAIVVGVSLTAVALALIVRIYNGYGSLDEDVIKEVQVDD</sequence>
<dbReference type="PANTHER" id="PTHR34583:SF3">
    <property type="entry name" value="MULTISUBUNIT SODIUM_HYDROGEN ANTIPORTER, MNHC SUBUNIT"/>
    <property type="match status" value="1"/>
</dbReference>
<dbReference type="InterPro" id="IPR039428">
    <property type="entry name" value="NUOK/Mnh_C1-like"/>
</dbReference>
<keyword evidence="2 5" id="KW-0812">Transmembrane</keyword>